<name>A0A168GWL5_MUCCL</name>
<accession>A0A168GWL5</accession>
<dbReference type="Proteomes" id="UP000077051">
    <property type="component" value="Unassembled WGS sequence"/>
</dbReference>
<evidence type="ECO:0000313" key="2">
    <source>
        <dbReference type="Proteomes" id="UP000077051"/>
    </source>
</evidence>
<sequence>MATTEVDGNLRSLHALSLFLIEQSSTLYGHIYANDPTIQRLYHIAKGCLENHAQQESNFAESINVICSNNEKIFRRIETAIKDIRGTSKGKSLIKRGLEYNASVKRKYSTLDDSDSSLEPLPKHRFTNAITDATSAEDDDLAFVLNYKKELVG</sequence>
<proteinExistence type="predicted"/>
<protein>
    <submittedName>
        <fullName evidence="1">Uncharacterized protein</fullName>
    </submittedName>
</protein>
<gene>
    <name evidence="1" type="ORF">MUCCIDRAFT_115621</name>
</gene>
<reference evidence="1 2" key="1">
    <citation type="submission" date="2015-06" db="EMBL/GenBank/DDBJ databases">
        <title>Expansion of signal transduction pathways in fungi by whole-genome duplication.</title>
        <authorList>
            <consortium name="DOE Joint Genome Institute"/>
            <person name="Corrochano L.M."/>
            <person name="Kuo A."/>
            <person name="Marcet-Houben M."/>
            <person name="Polaino S."/>
            <person name="Salamov A."/>
            <person name="Villalobos J.M."/>
            <person name="Alvarez M.I."/>
            <person name="Avalos J."/>
            <person name="Benito E.P."/>
            <person name="Benoit I."/>
            <person name="Burger G."/>
            <person name="Camino L.P."/>
            <person name="Canovas D."/>
            <person name="Cerda-Olmedo E."/>
            <person name="Cheng J.-F."/>
            <person name="Dominguez A."/>
            <person name="Elias M."/>
            <person name="Eslava A.P."/>
            <person name="Glaser F."/>
            <person name="Grimwood J."/>
            <person name="Gutierrez G."/>
            <person name="Heitman J."/>
            <person name="Henrissat B."/>
            <person name="Iturriaga E.A."/>
            <person name="Lang B.F."/>
            <person name="Lavin J.L."/>
            <person name="Lee S."/>
            <person name="Li W."/>
            <person name="Lindquist E."/>
            <person name="Lopez-Garcia S."/>
            <person name="Luque E.M."/>
            <person name="Marcos A.T."/>
            <person name="Martin J."/>
            <person name="Mccluskey K."/>
            <person name="Medina H.R."/>
            <person name="Miralles-Duran A."/>
            <person name="Miyazaki A."/>
            <person name="Munoz-Torres E."/>
            <person name="Oguiza J.A."/>
            <person name="Ohm R."/>
            <person name="Olmedo M."/>
            <person name="Orejas M."/>
            <person name="Ortiz-Castellanos L."/>
            <person name="Pisabarro A.G."/>
            <person name="Rodriguez-Romero J."/>
            <person name="Ruiz-Herrera J."/>
            <person name="Ruiz-Vazquez R."/>
            <person name="Sanz C."/>
            <person name="Schackwitz W."/>
            <person name="Schmutz J."/>
            <person name="Shahriari M."/>
            <person name="Shelest E."/>
            <person name="Silva-Franco F."/>
            <person name="Soanes D."/>
            <person name="Syed K."/>
            <person name="Tagua V.G."/>
            <person name="Talbot N.J."/>
            <person name="Thon M."/>
            <person name="De Vries R.P."/>
            <person name="Wiebenga A."/>
            <person name="Yadav J.S."/>
            <person name="Braun E.L."/>
            <person name="Baker S."/>
            <person name="Garre V."/>
            <person name="Horwitz B."/>
            <person name="Torres-Martinez S."/>
            <person name="Idnurm A."/>
            <person name="Herrera-Estrella A."/>
            <person name="Gabaldon T."/>
            <person name="Grigoriev I.V."/>
        </authorList>
    </citation>
    <scope>NUCLEOTIDE SEQUENCE [LARGE SCALE GENOMIC DNA]</scope>
    <source>
        <strain evidence="1 2">CBS 277.49</strain>
    </source>
</reference>
<dbReference type="EMBL" id="AMYB01000011">
    <property type="protein sequence ID" value="OAC98100.1"/>
    <property type="molecule type" value="Genomic_DNA"/>
</dbReference>
<evidence type="ECO:0000313" key="1">
    <source>
        <dbReference type="EMBL" id="OAC98100.1"/>
    </source>
</evidence>
<organism evidence="1 2">
    <name type="scientific">Mucor lusitanicus CBS 277.49</name>
    <dbReference type="NCBI Taxonomy" id="747725"/>
    <lineage>
        <taxon>Eukaryota</taxon>
        <taxon>Fungi</taxon>
        <taxon>Fungi incertae sedis</taxon>
        <taxon>Mucoromycota</taxon>
        <taxon>Mucoromycotina</taxon>
        <taxon>Mucoromycetes</taxon>
        <taxon>Mucorales</taxon>
        <taxon>Mucorineae</taxon>
        <taxon>Mucoraceae</taxon>
        <taxon>Mucor</taxon>
    </lineage>
</organism>
<dbReference type="VEuPathDB" id="FungiDB:MUCCIDRAFT_115621"/>
<keyword evidence="2" id="KW-1185">Reference proteome</keyword>
<comment type="caution">
    <text evidence="1">The sequence shown here is derived from an EMBL/GenBank/DDBJ whole genome shotgun (WGS) entry which is preliminary data.</text>
</comment>
<dbReference type="AlphaFoldDB" id="A0A168GWL5"/>
<dbReference type="OrthoDB" id="2233065at2759"/>